<feature type="chain" id="PRO_5009186282" evidence="4">
    <location>
        <begin position="21"/>
        <end position="642"/>
    </location>
</feature>
<dbReference type="EMBL" id="MDJD01000007">
    <property type="protein sequence ID" value="OEK09143.1"/>
    <property type="molecule type" value="Genomic_DNA"/>
</dbReference>
<feature type="signal peptide" evidence="4">
    <location>
        <begin position="1"/>
        <end position="20"/>
    </location>
</feature>
<dbReference type="PRINTS" id="PR00811">
    <property type="entry name" value="BCTERIALGSPD"/>
</dbReference>
<dbReference type="STRING" id="1849968.A8C32_10435"/>
<dbReference type="PANTHER" id="PTHR30332">
    <property type="entry name" value="PROBABLE GENERAL SECRETION PATHWAY PROTEIN D"/>
    <property type="match status" value="1"/>
</dbReference>
<dbReference type="PANTHER" id="PTHR30332:SF17">
    <property type="entry name" value="TYPE IV PILIATION SYSTEM PROTEIN DR_0774-RELATED"/>
    <property type="match status" value="1"/>
</dbReference>
<evidence type="ECO:0000256" key="4">
    <source>
        <dbReference type="SAM" id="SignalP"/>
    </source>
</evidence>
<dbReference type="Gene3D" id="3.30.1370.130">
    <property type="match status" value="1"/>
</dbReference>
<comment type="similarity">
    <text evidence="1">Belongs to the bacterial secretin family.</text>
</comment>
<keyword evidence="7" id="KW-1185">Reference proteome</keyword>
<dbReference type="InterPro" id="IPR001775">
    <property type="entry name" value="GspD/PilQ"/>
</dbReference>
<feature type="domain" description="Type II/III secretion system secretin-like" evidence="5">
    <location>
        <begin position="474"/>
        <end position="640"/>
    </location>
</feature>
<protein>
    <submittedName>
        <fullName evidence="6">Type II and III secretion system protein</fullName>
    </submittedName>
</protein>
<evidence type="ECO:0000259" key="5">
    <source>
        <dbReference type="Pfam" id="PF00263"/>
    </source>
</evidence>
<proteinExistence type="inferred from homology"/>
<reference evidence="6 7" key="1">
    <citation type="submission" date="2016-05" db="EMBL/GenBank/DDBJ databases">
        <title>Draft Genome Sequence of Algibacter sp. Strain SK-16 Isolated from the Surface Water of Aburatsubo Inlet.</title>
        <authorList>
            <person name="Wong S.-K."/>
            <person name="Yoshizawa S."/>
            <person name="Nakajima Y."/>
            <person name="Ogura Y."/>
            <person name="Tetsuya H."/>
            <person name="Hamasaki K."/>
        </authorList>
    </citation>
    <scope>NUCLEOTIDE SEQUENCE [LARGE SCALE GENOMIC DNA]</scope>
    <source>
        <strain evidence="6 7">SK-16</strain>
    </source>
</reference>
<evidence type="ECO:0000313" key="7">
    <source>
        <dbReference type="Proteomes" id="UP000095713"/>
    </source>
</evidence>
<dbReference type="InterPro" id="IPR004846">
    <property type="entry name" value="T2SS/T3SS_dom"/>
</dbReference>
<evidence type="ECO:0000256" key="2">
    <source>
        <dbReference type="SAM" id="Coils"/>
    </source>
</evidence>
<dbReference type="GO" id="GO:0009306">
    <property type="term" value="P:protein secretion"/>
    <property type="evidence" value="ECO:0007669"/>
    <property type="project" value="InterPro"/>
</dbReference>
<name>A0A1E5TCM5_9FLAO</name>
<evidence type="ECO:0000313" key="6">
    <source>
        <dbReference type="EMBL" id="OEK09143.1"/>
    </source>
</evidence>
<comment type="caution">
    <text evidence="6">The sequence shown here is derived from an EMBL/GenBank/DDBJ whole genome shotgun (WGS) entry which is preliminary data.</text>
</comment>
<sequence length="642" mass="72112">MLYRILTIFICCLLFNVSFSQTNIKEFTEKLEELSKTKKGLQENVRIDLSGLTLYDFINALAEEHQLNVSADAKLNQLVTSNFYDVNVKDVFLFLIKKHQLEVDVLNNILVFNKKPEVVVIAEPKPLKKIDVSYNKQNKFLSIKLKNDSLPRVAQAITDASSKNIVLAPNIKEQKVSAYILNRPIDEVLKMMAKSNSLVLTKDENNNYYLEKDIIDPEPVKVNRTTISNRRSRSRNGKSTQQQGGGGFEIDTNPQGFLNIKAFEADAAEMIIDAAEKLKINFFMYNTPEGVLTTLVANGITFDNLLDHLFKGEKYTYKKVDDLYLIGEHATEGLRKTELIQLENRTIETVLSTMPSALTGNLEIKEFVELNGFVVSGSRNHIQEFKDYIYEIDRVVPVIQIEVIIVQYQKAYEIQTGMQAGIDDTQRTTSGVLFPTNDTNLNATSVNSLIDAFNGLGIVNLGKVTEKFYLNLKALENNSLIKLSSTPKLVTLNGHEASSSIGETNYYFEQNNRLINSGVNNNILQSGTWKSTEANLSINIKPFVSKDENVTLTIGVEKSSFLGRAGENAPPGKSTQQFESMISVKNNEMILLGGLDELENENSGTGTPLLSRIPIIKWLFSGRTKRKEKSKLHIFIKPTVTY</sequence>
<dbReference type="AlphaFoldDB" id="A0A1E5TCM5"/>
<dbReference type="InterPro" id="IPR050810">
    <property type="entry name" value="Bact_Secretion_Sys_Channel"/>
</dbReference>
<dbReference type="Proteomes" id="UP000095713">
    <property type="component" value="Unassembled WGS sequence"/>
</dbReference>
<evidence type="ECO:0000256" key="3">
    <source>
        <dbReference type="SAM" id="MobiDB-lite"/>
    </source>
</evidence>
<organism evidence="6 7">
    <name type="scientific">Flavivirga aquatica</name>
    <dbReference type="NCBI Taxonomy" id="1849968"/>
    <lineage>
        <taxon>Bacteria</taxon>
        <taxon>Pseudomonadati</taxon>
        <taxon>Bacteroidota</taxon>
        <taxon>Flavobacteriia</taxon>
        <taxon>Flavobacteriales</taxon>
        <taxon>Flavobacteriaceae</taxon>
        <taxon>Flavivirga</taxon>
    </lineage>
</organism>
<dbReference type="GO" id="GO:0015627">
    <property type="term" value="C:type II protein secretion system complex"/>
    <property type="evidence" value="ECO:0007669"/>
    <property type="project" value="TreeGrafter"/>
</dbReference>
<accession>A0A1E5TCM5</accession>
<gene>
    <name evidence="6" type="ORF">A8C32_10435</name>
</gene>
<keyword evidence="2" id="KW-0175">Coiled coil</keyword>
<dbReference type="OrthoDB" id="9816579at2"/>
<dbReference type="Pfam" id="PF00263">
    <property type="entry name" value="Secretin"/>
    <property type="match status" value="1"/>
</dbReference>
<feature type="coiled-coil region" evidence="2">
    <location>
        <begin position="17"/>
        <end position="44"/>
    </location>
</feature>
<feature type="region of interest" description="Disordered" evidence="3">
    <location>
        <begin position="221"/>
        <end position="251"/>
    </location>
</feature>
<keyword evidence="4" id="KW-0732">Signal</keyword>
<dbReference type="RefSeq" id="WP_069828580.1">
    <property type="nucleotide sequence ID" value="NZ_MDJD01000007.1"/>
</dbReference>
<evidence type="ECO:0000256" key="1">
    <source>
        <dbReference type="RuleBase" id="RU004003"/>
    </source>
</evidence>